<dbReference type="RefSeq" id="WP_194746909.1">
    <property type="nucleotide sequence ID" value="NZ_JBHTJW010000002.1"/>
</dbReference>
<dbReference type="Proteomes" id="UP001597106">
    <property type="component" value="Unassembled WGS sequence"/>
</dbReference>
<keyword evidence="5" id="KW-1185">Reference proteome</keyword>
<sequence length="160" mass="17781">MTTANRNAIPEISFEADANLVEALIEDLQNEQKALVKADLDTIERIIDQRVELLQALGEAAKQRYAALSAAGFEANEKGMAKWLELGHGKVMDTAWMEFQKKLAQAKELNRINGILINKHFQRNQEKLDAIQGKATNATQFYGKNGQTHGAHSSRTSFAV</sequence>
<comment type="function">
    <text evidence="1">Required for the efficient initiation of filament assembly.</text>
</comment>
<reference evidence="5" key="1">
    <citation type="journal article" date="2019" name="Int. J. Syst. Evol. Microbiol.">
        <title>The Global Catalogue of Microorganisms (GCM) 10K type strain sequencing project: providing services to taxonomists for standard genome sequencing and annotation.</title>
        <authorList>
            <consortium name="The Broad Institute Genomics Platform"/>
            <consortium name="The Broad Institute Genome Sequencing Center for Infectious Disease"/>
            <person name="Wu L."/>
            <person name="Ma J."/>
        </authorList>
    </citation>
    <scope>NUCLEOTIDE SEQUENCE [LARGE SCALE GENOMIC DNA]</scope>
    <source>
        <strain evidence="5">CCUG 59685</strain>
    </source>
</reference>
<evidence type="ECO:0000313" key="5">
    <source>
        <dbReference type="Proteomes" id="UP001597106"/>
    </source>
</evidence>
<accession>A0ABW3GKX9</accession>
<comment type="similarity">
    <text evidence="2">Belongs to the FlgN family.</text>
</comment>
<evidence type="ECO:0000256" key="3">
    <source>
        <dbReference type="ARBA" id="ARBA00022795"/>
    </source>
</evidence>
<dbReference type="InterPro" id="IPR007809">
    <property type="entry name" value="FlgN-like"/>
</dbReference>
<proteinExistence type="inferred from homology"/>
<evidence type="ECO:0000256" key="2">
    <source>
        <dbReference type="ARBA" id="ARBA00007703"/>
    </source>
</evidence>
<protein>
    <submittedName>
        <fullName evidence="4">Flagella synthesis protein FlgN</fullName>
    </submittedName>
</protein>
<keyword evidence="4" id="KW-0282">Flagellum</keyword>
<dbReference type="InterPro" id="IPR036679">
    <property type="entry name" value="FlgN-like_sf"/>
</dbReference>
<dbReference type="EMBL" id="JBHTJW010000002">
    <property type="protein sequence ID" value="MFD0930375.1"/>
    <property type="molecule type" value="Genomic_DNA"/>
</dbReference>
<dbReference type="SUPFAM" id="SSF140566">
    <property type="entry name" value="FlgN-like"/>
    <property type="match status" value="1"/>
</dbReference>
<keyword evidence="3" id="KW-1005">Bacterial flagellum biogenesis</keyword>
<dbReference type="Gene3D" id="1.20.58.300">
    <property type="entry name" value="FlgN-like"/>
    <property type="match status" value="1"/>
</dbReference>
<keyword evidence="4" id="KW-0966">Cell projection</keyword>
<evidence type="ECO:0000313" key="4">
    <source>
        <dbReference type="EMBL" id="MFD0930375.1"/>
    </source>
</evidence>
<dbReference type="Pfam" id="PF05130">
    <property type="entry name" value="FlgN"/>
    <property type="match status" value="1"/>
</dbReference>
<organism evidence="4 5">
    <name type="scientific">Methylophilus glucosoxydans</name>
    <dbReference type="NCBI Taxonomy" id="752553"/>
    <lineage>
        <taxon>Bacteria</taxon>
        <taxon>Pseudomonadati</taxon>
        <taxon>Pseudomonadota</taxon>
        <taxon>Betaproteobacteria</taxon>
        <taxon>Nitrosomonadales</taxon>
        <taxon>Methylophilaceae</taxon>
        <taxon>Methylophilus</taxon>
    </lineage>
</organism>
<keyword evidence="4" id="KW-0969">Cilium</keyword>
<name>A0ABW3GKX9_9PROT</name>
<evidence type="ECO:0000256" key="1">
    <source>
        <dbReference type="ARBA" id="ARBA00002397"/>
    </source>
</evidence>
<gene>
    <name evidence="4" type="ORF">ACFQ1T_11365</name>
</gene>
<comment type="caution">
    <text evidence="4">The sequence shown here is derived from an EMBL/GenBank/DDBJ whole genome shotgun (WGS) entry which is preliminary data.</text>
</comment>